<dbReference type="Proteomes" id="UP000694680">
    <property type="component" value="Chromosome 13"/>
</dbReference>
<reference evidence="9" key="2">
    <citation type="submission" date="2025-08" db="UniProtKB">
        <authorList>
            <consortium name="Ensembl"/>
        </authorList>
    </citation>
    <scope>IDENTIFICATION</scope>
</reference>
<organism evidence="9 10">
    <name type="scientific">Gouania willdenowi</name>
    <name type="common">Blunt-snouted clingfish</name>
    <name type="synonym">Lepadogaster willdenowi</name>
    <dbReference type="NCBI Taxonomy" id="441366"/>
    <lineage>
        <taxon>Eukaryota</taxon>
        <taxon>Metazoa</taxon>
        <taxon>Chordata</taxon>
        <taxon>Craniata</taxon>
        <taxon>Vertebrata</taxon>
        <taxon>Euteleostomi</taxon>
        <taxon>Actinopterygii</taxon>
        <taxon>Neopterygii</taxon>
        <taxon>Teleostei</taxon>
        <taxon>Neoteleostei</taxon>
        <taxon>Acanthomorphata</taxon>
        <taxon>Ovalentaria</taxon>
        <taxon>Blenniimorphae</taxon>
        <taxon>Blenniiformes</taxon>
        <taxon>Gobiesocoidei</taxon>
        <taxon>Gobiesocidae</taxon>
        <taxon>Gobiesocinae</taxon>
        <taxon>Gouania</taxon>
    </lineage>
</organism>
<dbReference type="Ensembl" id="ENSGWIT00000026893.1">
    <property type="protein sequence ID" value="ENSGWIP00000024586.1"/>
    <property type="gene ID" value="ENSGWIG00000013030.1"/>
</dbReference>
<evidence type="ECO:0000256" key="1">
    <source>
        <dbReference type="ARBA" id="ARBA00012513"/>
    </source>
</evidence>
<evidence type="ECO:0000256" key="5">
    <source>
        <dbReference type="ARBA" id="ARBA00022777"/>
    </source>
</evidence>
<dbReference type="GO" id="GO:0005737">
    <property type="term" value="C:cytoplasm"/>
    <property type="evidence" value="ECO:0007669"/>
    <property type="project" value="TreeGrafter"/>
</dbReference>
<evidence type="ECO:0000256" key="6">
    <source>
        <dbReference type="ARBA" id="ARBA00022840"/>
    </source>
</evidence>
<dbReference type="PANTHER" id="PTHR47634:SF4">
    <property type="entry name" value="SRSF PROTEIN KINASE 1"/>
    <property type="match status" value="1"/>
</dbReference>
<reference evidence="9" key="3">
    <citation type="submission" date="2025-09" db="UniProtKB">
        <authorList>
            <consortium name="Ensembl"/>
        </authorList>
    </citation>
    <scope>IDENTIFICATION</scope>
</reference>
<evidence type="ECO:0000313" key="10">
    <source>
        <dbReference type="Proteomes" id="UP000694680"/>
    </source>
</evidence>
<reference evidence="9" key="1">
    <citation type="submission" date="2020-06" db="EMBL/GenBank/DDBJ databases">
        <authorList>
            <consortium name="Wellcome Sanger Institute Data Sharing"/>
        </authorList>
    </citation>
    <scope>NUCLEOTIDE SEQUENCE [LARGE SCALE GENOMIC DNA]</scope>
</reference>
<sequence>MLLTEAVPSCCCHFLCVSVFPTQTTDLSGKPLGVLMASGYSTPADIWSTAYHIALIIELLGEVPRNFFLTKKGDLCHITKLKPWGVLDVLVEKYEWSNMTSDFHETKTQRFIINISEFW</sequence>
<dbReference type="Gene3D" id="1.10.510.10">
    <property type="entry name" value="Transferase(Phosphotransferase) domain 1"/>
    <property type="match status" value="1"/>
</dbReference>
<dbReference type="GO" id="GO:0050684">
    <property type="term" value="P:regulation of mRNA processing"/>
    <property type="evidence" value="ECO:0007669"/>
    <property type="project" value="TreeGrafter"/>
</dbReference>
<dbReference type="GO" id="GO:0000245">
    <property type="term" value="P:spliceosomal complex assembly"/>
    <property type="evidence" value="ECO:0007669"/>
    <property type="project" value="TreeGrafter"/>
</dbReference>
<comment type="catalytic activity">
    <reaction evidence="8">
        <text>L-seryl-[protein] + ATP = O-phospho-L-seryl-[protein] + ADP + H(+)</text>
        <dbReference type="Rhea" id="RHEA:17989"/>
        <dbReference type="Rhea" id="RHEA-COMP:9863"/>
        <dbReference type="Rhea" id="RHEA-COMP:11604"/>
        <dbReference type="ChEBI" id="CHEBI:15378"/>
        <dbReference type="ChEBI" id="CHEBI:29999"/>
        <dbReference type="ChEBI" id="CHEBI:30616"/>
        <dbReference type="ChEBI" id="CHEBI:83421"/>
        <dbReference type="ChEBI" id="CHEBI:456216"/>
        <dbReference type="EC" id="2.7.11.1"/>
    </reaction>
</comment>
<keyword evidence="10" id="KW-1185">Reference proteome</keyword>
<dbReference type="EC" id="2.7.11.1" evidence="1"/>
<keyword evidence="3" id="KW-0808">Transferase</keyword>
<dbReference type="AlphaFoldDB" id="A0A8C5ENJ0"/>
<evidence type="ECO:0000256" key="3">
    <source>
        <dbReference type="ARBA" id="ARBA00022679"/>
    </source>
</evidence>
<comment type="catalytic activity">
    <reaction evidence="7">
        <text>L-threonyl-[protein] + ATP = O-phospho-L-threonyl-[protein] + ADP + H(+)</text>
        <dbReference type="Rhea" id="RHEA:46608"/>
        <dbReference type="Rhea" id="RHEA-COMP:11060"/>
        <dbReference type="Rhea" id="RHEA-COMP:11605"/>
        <dbReference type="ChEBI" id="CHEBI:15378"/>
        <dbReference type="ChEBI" id="CHEBI:30013"/>
        <dbReference type="ChEBI" id="CHEBI:30616"/>
        <dbReference type="ChEBI" id="CHEBI:61977"/>
        <dbReference type="ChEBI" id="CHEBI:456216"/>
        <dbReference type="EC" id="2.7.11.1"/>
    </reaction>
</comment>
<keyword evidence="4" id="KW-0547">Nucleotide-binding</keyword>
<evidence type="ECO:0000256" key="4">
    <source>
        <dbReference type="ARBA" id="ARBA00022741"/>
    </source>
</evidence>
<dbReference type="GO" id="GO:0005634">
    <property type="term" value="C:nucleus"/>
    <property type="evidence" value="ECO:0007669"/>
    <property type="project" value="TreeGrafter"/>
</dbReference>
<dbReference type="GO" id="GO:0004674">
    <property type="term" value="F:protein serine/threonine kinase activity"/>
    <property type="evidence" value="ECO:0007669"/>
    <property type="project" value="UniProtKB-KW"/>
</dbReference>
<protein>
    <recommendedName>
        <fullName evidence="1">non-specific serine/threonine protein kinase</fullName>
        <ecNumber evidence="1">2.7.11.1</ecNumber>
    </recommendedName>
</protein>
<dbReference type="PANTHER" id="PTHR47634">
    <property type="entry name" value="PROTEIN KINASE DOMAIN-CONTAINING PROTEIN-RELATED"/>
    <property type="match status" value="1"/>
</dbReference>
<accession>A0A8C5ENJ0</accession>
<evidence type="ECO:0000256" key="2">
    <source>
        <dbReference type="ARBA" id="ARBA00022527"/>
    </source>
</evidence>
<name>A0A8C5ENJ0_GOUWI</name>
<keyword evidence="5" id="KW-0418">Kinase</keyword>
<keyword evidence="6" id="KW-0067">ATP-binding</keyword>
<evidence type="ECO:0000256" key="8">
    <source>
        <dbReference type="ARBA" id="ARBA00048679"/>
    </source>
</evidence>
<dbReference type="InterPro" id="IPR051334">
    <property type="entry name" value="SRPK"/>
</dbReference>
<dbReference type="GO" id="GO:0035556">
    <property type="term" value="P:intracellular signal transduction"/>
    <property type="evidence" value="ECO:0007669"/>
    <property type="project" value="TreeGrafter"/>
</dbReference>
<evidence type="ECO:0000313" key="9">
    <source>
        <dbReference type="Ensembl" id="ENSGWIP00000024586.1"/>
    </source>
</evidence>
<keyword evidence="2" id="KW-0723">Serine/threonine-protein kinase</keyword>
<dbReference type="GO" id="GO:0005524">
    <property type="term" value="F:ATP binding"/>
    <property type="evidence" value="ECO:0007669"/>
    <property type="project" value="UniProtKB-KW"/>
</dbReference>
<proteinExistence type="predicted"/>
<evidence type="ECO:0000256" key="7">
    <source>
        <dbReference type="ARBA" id="ARBA00047899"/>
    </source>
</evidence>